<comment type="caution">
    <text evidence="1">The sequence shown here is derived from an EMBL/GenBank/DDBJ whole genome shotgun (WGS) entry which is preliminary data.</text>
</comment>
<reference evidence="1 2" key="1">
    <citation type="submission" date="2021-03" db="EMBL/GenBank/DDBJ databases">
        <title>Genomic Encyclopedia of Type Strains, Phase IV (KMG-IV): sequencing the most valuable type-strain genomes for metagenomic binning, comparative biology and taxonomic classification.</title>
        <authorList>
            <person name="Goeker M."/>
        </authorList>
    </citation>
    <scope>NUCLEOTIDE SEQUENCE [LARGE SCALE GENOMIC DNA]</scope>
    <source>
        <strain evidence="1 2">DSM 26048</strain>
    </source>
</reference>
<proteinExistence type="predicted"/>
<name>A0ABS4J4X8_9BACL</name>
<dbReference type="Proteomes" id="UP001519287">
    <property type="component" value="Unassembled WGS sequence"/>
</dbReference>
<organism evidence="1 2">
    <name type="scientific">Paenibacillus eucommiae</name>
    <dbReference type="NCBI Taxonomy" id="1355755"/>
    <lineage>
        <taxon>Bacteria</taxon>
        <taxon>Bacillati</taxon>
        <taxon>Bacillota</taxon>
        <taxon>Bacilli</taxon>
        <taxon>Bacillales</taxon>
        <taxon>Paenibacillaceae</taxon>
        <taxon>Paenibacillus</taxon>
    </lineage>
</organism>
<keyword evidence="2" id="KW-1185">Reference proteome</keyword>
<evidence type="ECO:0000313" key="2">
    <source>
        <dbReference type="Proteomes" id="UP001519287"/>
    </source>
</evidence>
<evidence type="ECO:0008006" key="3">
    <source>
        <dbReference type="Google" id="ProtNLM"/>
    </source>
</evidence>
<dbReference type="EMBL" id="JAGGLB010000029">
    <property type="protein sequence ID" value="MBP1994895.1"/>
    <property type="molecule type" value="Genomic_DNA"/>
</dbReference>
<dbReference type="RefSeq" id="WP_312894855.1">
    <property type="nucleotide sequence ID" value="NZ_JAGGLB010000029.1"/>
</dbReference>
<accession>A0ABS4J4X8</accession>
<evidence type="ECO:0000313" key="1">
    <source>
        <dbReference type="EMBL" id="MBP1994895.1"/>
    </source>
</evidence>
<gene>
    <name evidence="1" type="ORF">J2Z66_006536</name>
</gene>
<protein>
    <recommendedName>
        <fullName evidence="3">CopG family transcriptional regulator</fullName>
    </recommendedName>
</protein>
<sequence>MTNKHIKLGVPKHEGQLSMMFSKGGSRDGSGRKALGETKKVSLTLSTDIWNEFENHCNTLKCSKSEGLRGIIEAYFRQEHIGDR</sequence>